<name>A0AAW1LCA2_SAPOF</name>
<organism evidence="3 4">
    <name type="scientific">Saponaria officinalis</name>
    <name type="common">Common soapwort</name>
    <name type="synonym">Lychnis saponaria</name>
    <dbReference type="NCBI Taxonomy" id="3572"/>
    <lineage>
        <taxon>Eukaryota</taxon>
        <taxon>Viridiplantae</taxon>
        <taxon>Streptophyta</taxon>
        <taxon>Embryophyta</taxon>
        <taxon>Tracheophyta</taxon>
        <taxon>Spermatophyta</taxon>
        <taxon>Magnoliopsida</taxon>
        <taxon>eudicotyledons</taxon>
        <taxon>Gunneridae</taxon>
        <taxon>Pentapetalae</taxon>
        <taxon>Caryophyllales</taxon>
        <taxon>Caryophyllaceae</taxon>
        <taxon>Caryophylleae</taxon>
        <taxon>Saponaria</taxon>
    </lineage>
</organism>
<reference evidence="3" key="1">
    <citation type="submission" date="2024-03" db="EMBL/GenBank/DDBJ databases">
        <title>WGS assembly of Saponaria officinalis var. Norfolk2.</title>
        <authorList>
            <person name="Jenkins J."/>
            <person name="Shu S."/>
            <person name="Grimwood J."/>
            <person name="Barry K."/>
            <person name="Goodstein D."/>
            <person name="Schmutz J."/>
            <person name="Leebens-Mack J."/>
            <person name="Osbourn A."/>
        </authorList>
    </citation>
    <scope>NUCLEOTIDE SEQUENCE [LARGE SCALE GENOMIC DNA]</scope>
    <source>
        <strain evidence="3">JIC</strain>
    </source>
</reference>
<feature type="compositionally biased region" description="Polar residues" evidence="1">
    <location>
        <begin position="238"/>
        <end position="247"/>
    </location>
</feature>
<accession>A0AAW1LCA2</accession>
<dbReference type="PANTHER" id="PTHR12963">
    <property type="entry name" value="THYROID RECEPTOR INTERACTING PROTEIN RELATED"/>
    <property type="match status" value="1"/>
</dbReference>
<dbReference type="InterPro" id="IPR039128">
    <property type="entry name" value="TRIP4-like"/>
</dbReference>
<dbReference type="SUPFAM" id="SSF88697">
    <property type="entry name" value="PUA domain-like"/>
    <property type="match status" value="1"/>
</dbReference>
<dbReference type="AlphaFoldDB" id="A0AAW1LCA2"/>
<keyword evidence="4" id="KW-1185">Reference proteome</keyword>
<dbReference type="Pfam" id="PF04266">
    <property type="entry name" value="ASCH"/>
    <property type="match status" value="1"/>
</dbReference>
<protein>
    <recommendedName>
        <fullName evidence="2">ASCH domain-containing protein</fullName>
    </recommendedName>
</protein>
<dbReference type="FunFam" id="2.30.130.30:FF:000002">
    <property type="entry name" value="Activating signal cointegrator 1"/>
    <property type="match status" value="1"/>
</dbReference>
<sequence length="278" mass="31381">MRRTNESNYNEPCLTMHQPWASLLVFGIKRIEGRSWPSPITGRLWIHAASKVPDAETIRAMEEFYKEIYALDGVTYLKFPEQYPVSQLVGCVEVVGCLRREELACWKSVSRGVRLEALTNFCWLCEHPMKLSAPLKMRGDQGVYNLESKITEAAISSLVPVESPLLKKFPLPNPGDRYSLRPGSLHFDKSNTKQFEPENPPSLIAAIAGAQAAAMQYTSRNHSSSTDTYLGKDKIPTKSPNNLTSVSREVKRTTDRKTIDNMGRKSRFVYVEKKKQPG</sequence>
<dbReference type="CDD" id="cd06554">
    <property type="entry name" value="ASCH_ASC-1_like"/>
    <property type="match status" value="1"/>
</dbReference>
<dbReference type="Proteomes" id="UP001443914">
    <property type="component" value="Unassembled WGS sequence"/>
</dbReference>
<dbReference type="InterPro" id="IPR015947">
    <property type="entry name" value="PUA-like_sf"/>
</dbReference>
<dbReference type="InterPro" id="IPR007374">
    <property type="entry name" value="ASCH_domain"/>
</dbReference>
<dbReference type="Gene3D" id="2.30.130.30">
    <property type="entry name" value="Hypothetical protein"/>
    <property type="match status" value="1"/>
</dbReference>
<feature type="domain" description="ASCH" evidence="2">
    <location>
        <begin position="14"/>
        <end position="100"/>
    </location>
</feature>
<comment type="caution">
    <text evidence="3">The sequence shown here is derived from an EMBL/GenBank/DDBJ whole genome shotgun (WGS) entry which is preliminary data.</text>
</comment>
<proteinExistence type="predicted"/>
<dbReference type="PANTHER" id="PTHR12963:SF0">
    <property type="entry name" value="EXPRESSED PROTEIN"/>
    <property type="match status" value="1"/>
</dbReference>
<evidence type="ECO:0000313" key="4">
    <source>
        <dbReference type="Proteomes" id="UP001443914"/>
    </source>
</evidence>
<feature type="compositionally biased region" description="Basic and acidic residues" evidence="1">
    <location>
        <begin position="248"/>
        <end position="263"/>
    </location>
</feature>
<evidence type="ECO:0000256" key="1">
    <source>
        <dbReference type="SAM" id="MobiDB-lite"/>
    </source>
</evidence>
<evidence type="ECO:0000313" key="3">
    <source>
        <dbReference type="EMBL" id="KAK9732897.1"/>
    </source>
</evidence>
<dbReference type="EMBL" id="JBDFQZ010000004">
    <property type="protein sequence ID" value="KAK9732897.1"/>
    <property type="molecule type" value="Genomic_DNA"/>
</dbReference>
<evidence type="ECO:0000259" key="2">
    <source>
        <dbReference type="Pfam" id="PF04266"/>
    </source>
</evidence>
<feature type="region of interest" description="Disordered" evidence="1">
    <location>
        <begin position="220"/>
        <end position="266"/>
    </location>
</feature>
<gene>
    <name evidence="3" type="ORF">RND81_04G030700</name>
</gene>